<dbReference type="Proteomes" id="UP001164743">
    <property type="component" value="Chromosome 8A"/>
</dbReference>
<sequence length="121" mass="13125">MTLRSPPSTTTFPECSATPQIPQCTRQRSCLHTFLGGYLALALALPVTAHTTFNNPRHLIMCSLASSGSPHPLLLFAQDDQPSTQHLLLPLSPPRPSGSSTPQLRILNNLRWGLSTPMPTT</sequence>
<keyword evidence="2" id="KW-1185">Reference proteome</keyword>
<gene>
    <name evidence="1" type="ORF">PtA15_8A142</name>
</gene>
<evidence type="ECO:0000313" key="1">
    <source>
        <dbReference type="EMBL" id="WAQ87239.1"/>
    </source>
</evidence>
<dbReference type="EMBL" id="CP110428">
    <property type="protein sequence ID" value="WAQ87239.1"/>
    <property type="molecule type" value="Genomic_DNA"/>
</dbReference>
<protein>
    <submittedName>
        <fullName evidence="1">Uncharacterized protein</fullName>
    </submittedName>
</protein>
<accession>A0ABY7CPQ5</accession>
<organism evidence="1 2">
    <name type="scientific">Puccinia triticina</name>
    <dbReference type="NCBI Taxonomy" id="208348"/>
    <lineage>
        <taxon>Eukaryota</taxon>
        <taxon>Fungi</taxon>
        <taxon>Dikarya</taxon>
        <taxon>Basidiomycota</taxon>
        <taxon>Pucciniomycotina</taxon>
        <taxon>Pucciniomycetes</taxon>
        <taxon>Pucciniales</taxon>
        <taxon>Pucciniaceae</taxon>
        <taxon>Puccinia</taxon>
    </lineage>
</organism>
<proteinExistence type="predicted"/>
<dbReference type="RefSeq" id="XP_053022794.1">
    <property type="nucleotide sequence ID" value="XM_053171541.1"/>
</dbReference>
<dbReference type="GeneID" id="77812436"/>
<reference evidence="1" key="1">
    <citation type="submission" date="2022-10" db="EMBL/GenBank/DDBJ databases">
        <title>Puccinia triticina Genome sequencing and assembly.</title>
        <authorList>
            <person name="Li C."/>
        </authorList>
    </citation>
    <scope>NUCLEOTIDE SEQUENCE</scope>
    <source>
        <strain evidence="1">Pt15</strain>
    </source>
</reference>
<evidence type="ECO:0000313" key="2">
    <source>
        <dbReference type="Proteomes" id="UP001164743"/>
    </source>
</evidence>
<name>A0ABY7CPQ5_9BASI</name>